<evidence type="ECO:0000313" key="7">
    <source>
        <dbReference type="Proteomes" id="UP000093796"/>
    </source>
</evidence>
<dbReference type="EMBL" id="LYUD01000107">
    <property type="protein sequence ID" value="OAZ71997.1"/>
    <property type="molecule type" value="Genomic_DNA"/>
</dbReference>
<comment type="subcellular location">
    <subcellularLocation>
        <location evidence="1">Membrane</location>
        <topology evidence="1">Multi-pass membrane protein</topology>
    </subcellularLocation>
</comment>
<evidence type="ECO:0000313" key="6">
    <source>
        <dbReference type="EMBL" id="OAZ71997.1"/>
    </source>
</evidence>
<dbReference type="Gene3D" id="1.20.1720.10">
    <property type="entry name" value="Multidrug resistance protein D"/>
    <property type="match status" value="1"/>
</dbReference>
<evidence type="ECO:0000256" key="2">
    <source>
        <dbReference type="ARBA" id="ARBA00022448"/>
    </source>
</evidence>
<dbReference type="Pfam" id="PF07690">
    <property type="entry name" value="MFS_1"/>
    <property type="match status" value="1"/>
</dbReference>
<dbReference type="GO" id="GO:0022857">
    <property type="term" value="F:transmembrane transporter activity"/>
    <property type="evidence" value="ECO:0007669"/>
    <property type="project" value="InterPro"/>
</dbReference>
<evidence type="ECO:0000256" key="5">
    <source>
        <dbReference type="ARBA" id="ARBA00023136"/>
    </source>
</evidence>
<protein>
    <submittedName>
        <fullName evidence="6">Putative transporter YebQ</fullName>
    </submittedName>
</protein>
<dbReference type="PANTHER" id="PTHR42718">
    <property type="entry name" value="MAJOR FACILITATOR SUPERFAMILY MULTIDRUG TRANSPORTER MFSC"/>
    <property type="match status" value="1"/>
</dbReference>
<evidence type="ECO:0000256" key="4">
    <source>
        <dbReference type="ARBA" id="ARBA00022989"/>
    </source>
</evidence>
<evidence type="ECO:0000256" key="3">
    <source>
        <dbReference type="ARBA" id="ARBA00022692"/>
    </source>
</evidence>
<sequence length="458" mass="47443">MNNQPVSDTQRRLVMLCAVLGIVLGGLDGAIANIALPTIAKDLSCSETLTVWIVNGYQLAVAVSLLPAAALAESLGLKKVYGFGLALFTAASLACALSGSIGLLVGSRVLQGIGGACMAALSGALVRSVYPRELLHKAFATIALAVAISAATGPTLAAAVLSVATWPWLFLINLPIGLIAVPLFLRVAPHSPRRSFAFDWMGALLNVGALGLGVLGVDALGQKEPRWAGIEIGAGFLCAIMLYLQQRRQKAPMLPLDLLAIPLFSLSILTSVCAYAAQILAYVALPFLFQTIMHQSAVTTGLLVTPWPLLVAVAAPFAGQLAARHPASVLSSIGLTILAAGLTMLSIMPAHPSFLDVAWRMGLCGIGFGFYQTPNNLTVMTSGPTTRSGAASGMLAVARTMGWALGSALVALVFGLSEGSSGAVHCLELATGFALTGAILSVSRRVIRDEQHQQKSSP</sequence>
<keyword evidence="5" id="KW-0472">Membrane</keyword>
<dbReference type="InterPro" id="IPR020846">
    <property type="entry name" value="MFS_dom"/>
</dbReference>
<dbReference type="Gene3D" id="1.20.1250.20">
    <property type="entry name" value="MFS general substrate transporter like domains"/>
    <property type="match status" value="1"/>
</dbReference>
<dbReference type="PROSITE" id="PS50850">
    <property type="entry name" value="MFS"/>
    <property type="match status" value="1"/>
</dbReference>
<dbReference type="SUPFAM" id="SSF103473">
    <property type="entry name" value="MFS general substrate transporter"/>
    <property type="match status" value="1"/>
</dbReference>
<dbReference type="PANTHER" id="PTHR42718:SF9">
    <property type="entry name" value="MAJOR FACILITATOR SUPERFAMILY MULTIDRUG TRANSPORTER MFSC"/>
    <property type="match status" value="1"/>
</dbReference>
<dbReference type="eggNOG" id="COG0477">
    <property type="taxonomic scope" value="Bacteria"/>
</dbReference>
<dbReference type="CDD" id="cd17321">
    <property type="entry name" value="MFS_MMR_MDR_like"/>
    <property type="match status" value="1"/>
</dbReference>
<dbReference type="InterPro" id="IPR011701">
    <property type="entry name" value="MFS"/>
</dbReference>
<reference evidence="6 7" key="1">
    <citation type="submission" date="2016-05" db="EMBL/GenBank/DDBJ databases">
        <title>Genome sequencing of Acetobacter pasteurianus strain SRCM100623.</title>
        <authorList>
            <person name="Song Y.R."/>
        </authorList>
    </citation>
    <scope>NUCLEOTIDE SEQUENCE [LARGE SCALE GENOMIC DNA]</scope>
    <source>
        <strain evidence="6 7">SRCM100623</strain>
    </source>
</reference>
<keyword evidence="4" id="KW-1133">Transmembrane helix</keyword>
<keyword evidence="2" id="KW-0813">Transport</keyword>
<name>A0A1A0DBK4_ACEPA</name>
<dbReference type="GO" id="GO:0016020">
    <property type="term" value="C:membrane"/>
    <property type="evidence" value="ECO:0007669"/>
    <property type="project" value="UniProtKB-SubCell"/>
</dbReference>
<dbReference type="InterPro" id="IPR036259">
    <property type="entry name" value="MFS_trans_sf"/>
</dbReference>
<dbReference type="PATRIC" id="fig|438.15.peg.2242"/>
<organism evidence="6 7">
    <name type="scientific">Acetobacter pasteurianus</name>
    <name type="common">Acetobacter turbidans</name>
    <dbReference type="NCBI Taxonomy" id="438"/>
    <lineage>
        <taxon>Bacteria</taxon>
        <taxon>Pseudomonadati</taxon>
        <taxon>Pseudomonadota</taxon>
        <taxon>Alphaproteobacteria</taxon>
        <taxon>Acetobacterales</taxon>
        <taxon>Acetobacteraceae</taxon>
        <taxon>Acetobacter</taxon>
    </lineage>
</organism>
<dbReference type="OMA" id="MFINGWN"/>
<comment type="caution">
    <text evidence="6">The sequence shown here is derived from an EMBL/GenBank/DDBJ whole genome shotgun (WGS) entry which is preliminary data.</text>
</comment>
<keyword evidence="3" id="KW-0812">Transmembrane</keyword>
<accession>A0A1A0DBK4</accession>
<proteinExistence type="predicted"/>
<gene>
    <name evidence="6" type="ORF">SRCM100623_02017</name>
</gene>
<dbReference type="OrthoDB" id="9812221at2"/>
<evidence type="ECO:0000256" key="1">
    <source>
        <dbReference type="ARBA" id="ARBA00004141"/>
    </source>
</evidence>
<dbReference type="RefSeq" id="WP_003630930.1">
    <property type="nucleotide sequence ID" value="NZ_CP157844.1"/>
</dbReference>
<dbReference type="AlphaFoldDB" id="A0A1A0DBK4"/>
<dbReference type="Proteomes" id="UP000093796">
    <property type="component" value="Unassembled WGS sequence"/>
</dbReference>